<dbReference type="InterPro" id="IPR011701">
    <property type="entry name" value="MFS"/>
</dbReference>
<feature type="transmembrane region" description="Helical" evidence="6">
    <location>
        <begin position="436"/>
        <end position="458"/>
    </location>
</feature>
<evidence type="ECO:0000313" key="8">
    <source>
        <dbReference type="Proteomes" id="UP001595075"/>
    </source>
</evidence>
<dbReference type="PANTHER" id="PTHR23502">
    <property type="entry name" value="MAJOR FACILITATOR SUPERFAMILY"/>
    <property type="match status" value="1"/>
</dbReference>
<dbReference type="Pfam" id="PF07690">
    <property type="entry name" value="MFS_1"/>
    <property type="match status" value="1"/>
</dbReference>
<feature type="transmembrane region" description="Helical" evidence="6">
    <location>
        <begin position="368"/>
        <end position="390"/>
    </location>
</feature>
<keyword evidence="3 6" id="KW-1133">Transmembrane helix</keyword>
<feature type="compositionally biased region" description="Low complexity" evidence="5">
    <location>
        <begin position="8"/>
        <end position="20"/>
    </location>
</feature>
<reference evidence="7 8" key="1">
    <citation type="journal article" date="2024" name="Commun. Biol.">
        <title>Comparative genomic analysis of thermophilic fungi reveals convergent evolutionary adaptations and gene losses.</title>
        <authorList>
            <person name="Steindorff A.S."/>
            <person name="Aguilar-Pontes M.V."/>
            <person name="Robinson A.J."/>
            <person name="Andreopoulos B."/>
            <person name="LaButti K."/>
            <person name="Kuo A."/>
            <person name="Mondo S."/>
            <person name="Riley R."/>
            <person name="Otillar R."/>
            <person name="Haridas S."/>
            <person name="Lipzen A."/>
            <person name="Grimwood J."/>
            <person name="Schmutz J."/>
            <person name="Clum A."/>
            <person name="Reid I.D."/>
            <person name="Moisan M.C."/>
            <person name="Butler G."/>
            <person name="Nguyen T.T.M."/>
            <person name="Dewar K."/>
            <person name="Conant G."/>
            <person name="Drula E."/>
            <person name="Henrissat B."/>
            <person name="Hansel C."/>
            <person name="Singer S."/>
            <person name="Hutchinson M.I."/>
            <person name="de Vries R.P."/>
            <person name="Natvig D.O."/>
            <person name="Powell A.J."/>
            <person name="Tsang A."/>
            <person name="Grigoriev I.V."/>
        </authorList>
    </citation>
    <scope>NUCLEOTIDE SEQUENCE [LARGE SCALE GENOMIC DNA]</scope>
    <source>
        <strain evidence="7 8">CBS 494.80</strain>
    </source>
</reference>
<evidence type="ECO:0000256" key="5">
    <source>
        <dbReference type="SAM" id="MobiDB-lite"/>
    </source>
</evidence>
<gene>
    <name evidence="7" type="ORF">VTL71DRAFT_6444</name>
</gene>
<protein>
    <submittedName>
        <fullName evidence="7">Uncharacterized protein</fullName>
    </submittedName>
</protein>
<comment type="subcellular location">
    <subcellularLocation>
        <location evidence="1">Membrane</location>
        <topology evidence="1">Multi-pass membrane protein</topology>
    </subcellularLocation>
</comment>
<evidence type="ECO:0000313" key="7">
    <source>
        <dbReference type="EMBL" id="KAL2062178.1"/>
    </source>
</evidence>
<dbReference type="PANTHER" id="PTHR23502:SF160">
    <property type="entry name" value="MAJOR FACILITATOR SUPERFAMILY (MFS) PROFILE DOMAIN-CONTAINING PROTEIN-RELATED"/>
    <property type="match status" value="1"/>
</dbReference>
<feature type="transmembrane region" description="Helical" evidence="6">
    <location>
        <begin position="135"/>
        <end position="152"/>
    </location>
</feature>
<feature type="transmembrane region" description="Helical" evidence="6">
    <location>
        <begin position="193"/>
        <end position="211"/>
    </location>
</feature>
<name>A0ABR4BX21_9HELO</name>
<keyword evidence="4 6" id="KW-0472">Membrane</keyword>
<evidence type="ECO:0000256" key="2">
    <source>
        <dbReference type="ARBA" id="ARBA00022692"/>
    </source>
</evidence>
<feature type="transmembrane region" description="Helical" evidence="6">
    <location>
        <begin position="102"/>
        <end position="123"/>
    </location>
</feature>
<sequence>MDEHQPPSRSSNTSSTLSNRSKYDSMDMSGSVYLISGDGKMISLPMPSRSPRDPLNWSRTKRICAFLPVLWFQIVCLVLVQGTSSLYLGVSQEFSSKEMKPFGPGVLVSGPSLFQGIGIFLWAPLSLAVGRRPTFVLATIVLTGSTLWAGITNSFHQYVVALCFGAVAQGFALSASLLLIIDLTFIHERPQGVALNWSLTPASAYAIFSLAPEMSRGGTDYKLFYQILVFPCFVSIALALFFFPETYFIRPAQSYNGRIIAQSATEKIEFHDSWEAFPGGKDLPDPPDHPEIERWWFMRCQYRLLVTTRAGWKGMFVCYPQVALCVINPLIFWVALLEAIMLCSYLSIGETVVATVVSEPYNLSPTYVARGSFGGVPASLLTWPICSYALSMATKRLAMRNNGIREAEYYLPAFIIPVLAAVLSNILYGFAVQRAWHYAVILIALALNIFAFYAINIVGTVWVTEAFPRWAAPAIVVVYGVSFCTSSGMSYVILPWIRSQGILGMQLQIALATFLVGAIGVPLAFFGKGVRQRINGRWAASEAGALRPQANVC</sequence>
<evidence type="ECO:0000256" key="4">
    <source>
        <dbReference type="ARBA" id="ARBA00023136"/>
    </source>
</evidence>
<feature type="transmembrane region" description="Helical" evidence="6">
    <location>
        <begin position="223"/>
        <end position="243"/>
    </location>
</feature>
<comment type="caution">
    <text evidence="7">The sequence shown here is derived from an EMBL/GenBank/DDBJ whole genome shotgun (WGS) entry which is preliminary data.</text>
</comment>
<evidence type="ECO:0000256" key="1">
    <source>
        <dbReference type="ARBA" id="ARBA00004141"/>
    </source>
</evidence>
<feature type="transmembrane region" description="Helical" evidence="6">
    <location>
        <begin position="63"/>
        <end position="82"/>
    </location>
</feature>
<organism evidence="7 8">
    <name type="scientific">Oculimacula yallundae</name>
    <dbReference type="NCBI Taxonomy" id="86028"/>
    <lineage>
        <taxon>Eukaryota</taxon>
        <taxon>Fungi</taxon>
        <taxon>Dikarya</taxon>
        <taxon>Ascomycota</taxon>
        <taxon>Pezizomycotina</taxon>
        <taxon>Leotiomycetes</taxon>
        <taxon>Helotiales</taxon>
        <taxon>Ploettnerulaceae</taxon>
        <taxon>Oculimacula</taxon>
    </lineage>
</organism>
<keyword evidence="8" id="KW-1185">Reference proteome</keyword>
<feature type="transmembrane region" description="Helical" evidence="6">
    <location>
        <begin position="158"/>
        <end position="181"/>
    </location>
</feature>
<dbReference type="Gene3D" id="1.20.1250.20">
    <property type="entry name" value="MFS general substrate transporter like domains"/>
    <property type="match status" value="1"/>
</dbReference>
<feature type="transmembrane region" description="Helical" evidence="6">
    <location>
        <begin position="410"/>
        <end position="430"/>
    </location>
</feature>
<accession>A0ABR4BX21</accession>
<feature type="transmembrane region" description="Helical" evidence="6">
    <location>
        <begin position="505"/>
        <end position="527"/>
    </location>
</feature>
<dbReference type="SUPFAM" id="SSF103473">
    <property type="entry name" value="MFS general substrate transporter"/>
    <property type="match status" value="1"/>
</dbReference>
<keyword evidence="2 6" id="KW-0812">Transmembrane</keyword>
<proteinExistence type="predicted"/>
<evidence type="ECO:0000256" key="3">
    <source>
        <dbReference type="ARBA" id="ARBA00022989"/>
    </source>
</evidence>
<dbReference type="EMBL" id="JAZHXI010000017">
    <property type="protein sequence ID" value="KAL2062178.1"/>
    <property type="molecule type" value="Genomic_DNA"/>
</dbReference>
<dbReference type="InterPro" id="IPR036259">
    <property type="entry name" value="MFS_trans_sf"/>
</dbReference>
<feature type="transmembrane region" description="Helical" evidence="6">
    <location>
        <begin position="470"/>
        <end position="493"/>
    </location>
</feature>
<evidence type="ECO:0000256" key="6">
    <source>
        <dbReference type="SAM" id="Phobius"/>
    </source>
</evidence>
<dbReference type="Proteomes" id="UP001595075">
    <property type="component" value="Unassembled WGS sequence"/>
</dbReference>
<feature type="transmembrane region" description="Helical" evidence="6">
    <location>
        <begin position="322"/>
        <end position="348"/>
    </location>
</feature>
<feature type="region of interest" description="Disordered" evidence="5">
    <location>
        <begin position="1"/>
        <end position="23"/>
    </location>
</feature>